<evidence type="ECO:0000256" key="5">
    <source>
        <dbReference type="SAM" id="Phobius"/>
    </source>
</evidence>
<comment type="caution">
    <text evidence="6">The sequence shown here is derived from an EMBL/GenBank/DDBJ whole genome shotgun (WGS) entry which is preliminary data.</text>
</comment>
<dbReference type="GO" id="GO:0004364">
    <property type="term" value="F:glutathione transferase activity"/>
    <property type="evidence" value="ECO:0007669"/>
    <property type="project" value="TreeGrafter"/>
</dbReference>
<keyword evidence="4 5" id="KW-0472">Membrane</keyword>
<evidence type="ECO:0000256" key="4">
    <source>
        <dbReference type="ARBA" id="ARBA00023136"/>
    </source>
</evidence>
<protein>
    <recommendedName>
        <fullName evidence="8">Glutathione transferase</fullName>
    </recommendedName>
</protein>
<dbReference type="GO" id="GO:0004602">
    <property type="term" value="F:glutathione peroxidase activity"/>
    <property type="evidence" value="ECO:0007669"/>
    <property type="project" value="TreeGrafter"/>
</dbReference>
<evidence type="ECO:0000313" key="7">
    <source>
        <dbReference type="Proteomes" id="UP000245609"/>
    </source>
</evidence>
<dbReference type="AlphaFoldDB" id="A0A2T9ZFU5"/>
<evidence type="ECO:0000256" key="3">
    <source>
        <dbReference type="ARBA" id="ARBA00022989"/>
    </source>
</evidence>
<dbReference type="Proteomes" id="UP000245609">
    <property type="component" value="Unassembled WGS sequence"/>
</dbReference>
<dbReference type="GO" id="GO:0016020">
    <property type="term" value="C:membrane"/>
    <property type="evidence" value="ECO:0007669"/>
    <property type="project" value="UniProtKB-SubCell"/>
</dbReference>
<accession>A0A2T9ZFU5</accession>
<name>A0A2T9ZFU5_9FUNG</name>
<dbReference type="OrthoDB" id="410651at2759"/>
<sequence>MFEIGPSYGWSLLAAAFMNIQCTMASIGSFSARAKYNIEAPDMGTGRQSDKLNDEDWEDLNRSIRVHMNYVEQLPTAMSSVLICGLFYPTLAGYLGGAYVLGRFVYGLGYRKEAARRTFGFYLFFLPLIGLMGAAVVGIEKSLWLHYSK</sequence>
<dbReference type="PANTHER" id="PTHR10250:SF15">
    <property type="entry name" value="MICROSOMAL GLUTATHIONE S-TRANSFERASE-RELATED"/>
    <property type="match status" value="1"/>
</dbReference>
<feature type="transmembrane region" description="Helical" evidence="5">
    <location>
        <begin position="121"/>
        <end position="139"/>
    </location>
</feature>
<dbReference type="Gene3D" id="1.20.120.550">
    <property type="entry name" value="Membrane associated eicosanoid/glutathione metabolism-like domain"/>
    <property type="match status" value="1"/>
</dbReference>
<evidence type="ECO:0000256" key="2">
    <source>
        <dbReference type="ARBA" id="ARBA00022692"/>
    </source>
</evidence>
<reference evidence="6 7" key="1">
    <citation type="journal article" date="2018" name="MBio">
        <title>Comparative Genomics Reveals the Core Gene Toolbox for the Fungus-Insect Symbiosis.</title>
        <authorList>
            <person name="Wang Y."/>
            <person name="Stata M."/>
            <person name="Wang W."/>
            <person name="Stajich J.E."/>
            <person name="White M.M."/>
            <person name="Moncalvo J.M."/>
        </authorList>
    </citation>
    <scope>NUCLEOTIDE SEQUENCE [LARGE SCALE GENOMIC DNA]</scope>
    <source>
        <strain evidence="6 7">SC-DP-2</strain>
    </source>
</reference>
<dbReference type="InterPro" id="IPR023352">
    <property type="entry name" value="MAPEG-like_dom_sf"/>
</dbReference>
<feature type="transmembrane region" description="Helical" evidence="5">
    <location>
        <begin position="12"/>
        <end position="32"/>
    </location>
</feature>
<evidence type="ECO:0000313" key="6">
    <source>
        <dbReference type="EMBL" id="PVV03397.1"/>
    </source>
</evidence>
<organism evidence="6 7">
    <name type="scientific">Smittium megazygosporum</name>
    <dbReference type="NCBI Taxonomy" id="133381"/>
    <lineage>
        <taxon>Eukaryota</taxon>
        <taxon>Fungi</taxon>
        <taxon>Fungi incertae sedis</taxon>
        <taxon>Zoopagomycota</taxon>
        <taxon>Kickxellomycotina</taxon>
        <taxon>Harpellomycetes</taxon>
        <taxon>Harpellales</taxon>
        <taxon>Legeriomycetaceae</taxon>
        <taxon>Smittium</taxon>
    </lineage>
</organism>
<dbReference type="EMBL" id="MBFS01000240">
    <property type="protein sequence ID" value="PVV03397.1"/>
    <property type="molecule type" value="Genomic_DNA"/>
</dbReference>
<dbReference type="InterPro" id="IPR001129">
    <property type="entry name" value="Membr-assoc_MAPEG"/>
</dbReference>
<proteinExistence type="predicted"/>
<feature type="transmembrane region" description="Helical" evidence="5">
    <location>
        <begin position="77"/>
        <end position="101"/>
    </location>
</feature>
<dbReference type="InterPro" id="IPR050997">
    <property type="entry name" value="MAPEG"/>
</dbReference>
<comment type="subcellular location">
    <subcellularLocation>
        <location evidence="1">Membrane</location>
        <topology evidence="1">Multi-pass membrane protein</topology>
    </subcellularLocation>
</comment>
<evidence type="ECO:0008006" key="8">
    <source>
        <dbReference type="Google" id="ProtNLM"/>
    </source>
</evidence>
<dbReference type="Pfam" id="PF01124">
    <property type="entry name" value="MAPEG"/>
    <property type="match status" value="1"/>
</dbReference>
<gene>
    <name evidence="6" type="ORF">BB560_002135</name>
</gene>
<dbReference type="STRING" id="133381.A0A2T9ZFU5"/>
<evidence type="ECO:0000256" key="1">
    <source>
        <dbReference type="ARBA" id="ARBA00004141"/>
    </source>
</evidence>
<keyword evidence="7" id="KW-1185">Reference proteome</keyword>
<keyword evidence="3 5" id="KW-1133">Transmembrane helix</keyword>
<keyword evidence="2 5" id="KW-0812">Transmembrane</keyword>
<dbReference type="SUPFAM" id="SSF161084">
    <property type="entry name" value="MAPEG domain-like"/>
    <property type="match status" value="1"/>
</dbReference>
<dbReference type="PANTHER" id="PTHR10250">
    <property type="entry name" value="MICROSOMAL GLUTATHIONE S-TRANSFERASE"/>
    <property type="match status" value="1"/>
</dbReference>